<name>A0A1T4QQT5_9FIRM</name>
<dbReference type="CDD" id="cd02696">
    <property type="entry name" value="MurNAc-LAA"/>
    <property type="match status" value="1"/>
</dbReference>
<feature type="compositionally biased region" description="Basic and acidic residues" evidence="2">
    <location>
        <begin position="466"/>
        <end position="489"/>
    </location>
</feature>
<dbReference type="AlphaFoldDB" id="A0A1T4QQT5"/>
<reference evidence="5" key="1">
    <citation type="submission" date="2017-02" db="EMBL/GenBank/DDBJ databases">
        <authorList>
            <person name="Varghese N."/>
            <person name="Submissions S."/>
        </authorList>
    </citation>
    <scope>NUCLEOTIDE SEQUENCE [LARGE SCALE GENOMIC DNA]</scope>
    <source>
        <strain evidence="5">ATCC BAA-73</strain>
    </source>
</reference>
<dbReference type="Gene3D" id="2.60.40.3500">
    <property type="match status" value="3"/>
</dbReference>
<dbReference type="InterPro" id="IPR002508">
    <property type="entry name" value="MurNAc-LAA_cat"/>
</dbReference>
<dbReference type="GO" id="GO:0008745">
    <property type="term" value="F:N-acetylmuramoyl-L-alanine amidase activity"/>
    <property type="evidence" value="ECO:0007669"/>
    <property type="project" value="InterPro"/>
</dbReference>
<protein>
    <submittedName>
        <fullName evidence="4">N-acetylmuramoyl-L-alanine amidase</fullName>
    </submittedName>
</protein>
<dbReference type="SUPFAM" id="SSF55383">
    <property type="entry name" value="Copper amine oxidase, domain N"/>
    <property type="match status" value="1"/>
</dbReference>
<proteinExistence type="predicted"/>
<dbReference type="PANTHER" id="PTHR30404">
    <property type="entry name" value="N-ACETYLMURAMOYL-L-ALANINE AMIDASE"/>
    <property type="match status" value="1"/>
</dbReference>
<dbReference type="InterPro" id="IPR012854">
    <property type="entry name" value="Cu_amine_oxidase-like_N"/>
</dbReference>
<dbReference type="GO" id="GO:0009253">
    <property type="term" value="P:peptidoglycan catabolic process"/>
    <property type="evidence" value="ECO:0007669"/>
    <property type="project" value="InterPro"/>
</dbReference>
<dbReference type="SMART" id="SM00646">
    <property type="entry name" value="Ami_3"/>
    <property type="match status" value="1"/>
</dbReference>
<dbReference type="STRING" id="142842.SAMN02745118_02652"/>
<feature type="region of interest" description="Disordered" evidence="2">
    <location>
        <begin position="465"/>
        <end position="489"/>
    </location>
</feature>
<keyword evidence="1" id="KW-0378">Hydrolase</keyword>
<dbReference type="Proteomes" id="UP000190625">
    <property type="component" value="Unassembled WGS sequence"/>
</dbReference>
<dbReference type="InterPro" id="IPR021731">
    <property type="entry name" value="AMIN_dom"/>
</dbReference>
<organism evidence="4 5">
    <name type="scientific">Selenihalanaerobacter shriftii</name>
    <dbReference type="NCBI Taxonomy" id="142842"/>
    <lineage>
        <taxon>Bacteria</taxon>
        <taxon>Bacillati</taxon>
        <taxon>Bacillota</taxon>
        <taxon>Clostridia</taxon>
        <taxon>Halanaerobiales</taxon>
        <taxon>Halobacteroidaceae</taxon>
        <taxon>Selenihalanaerobacter</taxon>
    </lineage>
</organism>
<sequence>MIPKRNSILVLLICIILFSYVLPISAMNMKVRLSINGQVVDQALNVQKVNDTLLIPVKVLDQQFALEVEWINIIKSVNIKLDDRIIKLRVGERQVQFGDEIKELSTKVKLVDGQALIPADFVAEILGYQMNFTDNELEFFKPILKVKDITYNETDFGEEIVITTNKKPHYKTKSLPAPERLFIDIFNSELTKEIDEIAVNNGLIFQIRSGQFKAGIVRIVLDLYQPLSYNTDVVKVGDDYQLKLKINPRIIGFRYNNERKTFAILSNKKLSDYQTKYKKEDNELIVEFSNTLLDVVKDSIEIEDNESIKKVKLNQINRGGSTAVKINFQLKKRVKFNTYNDPKNPNKLILNPNDTAELFGVKYDKQVNNVEIKVSKPVSVKSVPLKKGSRLVLDLPNTVFRKVSESLRVGNDSVEEIRIAQFNKKMSRVVVDLKKLVNYELESIQDDANNNYSIIVKLDNLNNDSQIDKSDDKSDKGKTSKDNHPSTDKSYEKYLEEVNIFKKKNRINLQINLNTKSDYKIRKFKYPNRLVIDIPGAVDNLDPDQIAKPQGIIKDVRVSQFSRDPLMSRVVFELPYPINYDLISKDQSAQIKLKLRIPNRDLSLSGRMIVIDAGHGGADPGAIGPSGIMEKKVNLDIAKRLTALLRKAGAKVKMTRTNDEYITLWSRADMANELGCDIFVSIHSNAHKGEDASGTETYIYPGSYGDTLILAKIMQSSLQEKIGLIDRGVKFERLYVLEKTTMPSILSEIAFITNEEEEQLLADPNLRQKAAAGLYEGIVAYFNR</sequence>
<dbReference type="PANTHER" id="PTHR30404:SF0">
    <property type="entry name" value="N-ACETYLMURAMOYL-L-ALANINE AMIDASE AMIC"/>
    <property type="match status" value="1"/>
</dbReference>
<feature type="domain" description="MurNAc-LAA" evidence="3">
    <location>
        <begin position="668"/>
        <end position="779"/>
    </location>
</feature>
<dbReference type="Pfam" id="PF11741">
    <property type="entry name" value="AMIN"/>
    <property type="match status" value="3"/>
</dbReference>
<evidence type="ECO:0000256" key="2">
    <source>
        <dbReference type="SAM" id="MobiDB-lite"/>
    </source>
</evidence>
<evidence type="ECO:0000313" key="5">
    <source>
        <dbReference type="Proteomes" id="UP000190625"/>
    </source>
</evidence>
<evidence type="ECO:0000313" key="4">
    <source>
        <dbReference type="EMBL" id="SKA05977.1"/>
    </source>
</evidence>
<dbReference type="Pfam" id="PF07833">
    <property type="entry name" value="Cu_amine_oxidN1"/>
    <property type="match status" value="1"/>
</dbReference>
<evidence type="ECO:0000259" key="3">
    <source>
        <dbReference type="SMART" id="SM00646"/>
    </source>
</evidence>
<dbReference type="InterPro" id="IPR050695">
    <property type="entry name" value="N-acetylmuramoyl_amidase_3"/>
</dbReference>
<dbReference type="InterPro" id="IPR036582">
    <property type="entry name" value="Mao_N_sf"/>
</dbReference>
<dbReference type="OrthoDB" id="43070at2"/>
<dbReference type="GO" id="GO:0030288">
    <property type="term" value="C:outer membrane-bounded periplasmic space"/>
    <property type="evidence" value="ECO:0007669"/>
    <property type="project" value="TreeGrafter"/>
</dbReference>
<dbReference type="Gene3D" id="3.40.630.40">
    <property type="entry name" value="Zn-dependent exopeptidases"/>
    <property type="match status" value="1"/>
</dbReference>
<gene>
    <name evidence="4" type="ORF">SAMN02745118_02652</name>
</gene>
<evidence type="ECO:0000256" key="1">
    <source>
        <dbReference type="ARBA" id="ARBA00022801"/>
    </source>
</evidence>
<dbReference type="EMBL" id="FUWM01000031">
    <property type="protein sequence ID" value="SKA05977.1"/>
    <property type="molecule type" value="Genomic_DNA"/>
</dbReference>
<dbReference type="RefSeq" id="WP_078811046.1">
    <property type="nucleotide sequence ID" value="NZ_FUWM01000031.1"/>
</dbReference>
<dbReference type="Gene3D" id="3.30.457.10">
    <property type="entry name" value="Copper amine oxidase-like, N-terminal domain"/>
    <property type="match status" value="1"/>
</dbReference>
<accession>A0A1T4QQT5</accession>
<dbReference type="SUPFAM" id="SSF53187">
    <property type="entry name" value="Zn-dependent exopeptidases"/>
    <property type="match status" value="1"/>
</dbReference>
<keyword evidence="5" id="KW-1185">Reference proteome</keyword>
<dbReference type="Pfam" id="PF01520">
    <property type="entry name" value="Amidase_3"/>
    <property type="match status" value="1"/>
</dbReference>